<reference evidence="2 3" key="1">
    <citation type="journal article" date="2018" name="Genome Biol. Evol.">
        <title>Multiple Roots of Fruiting Body Formation in Amoebozoa.</title>
        <authorList>
            <person name="Hillmann F."/>
            <person name="Forbes G."/>
            <person name="Novohradska S."/>
            <person name="Ferling I."/>
            <person name="Riege K."/>
            <person name="Groth M."/>
            <person name="Westermann M."/>
            <person name="Marz M."/>
            <person name="Spaller T."/>
            <person name="Winckler T."/>
            <person name="Schaap P."/>
            <person name="Glockner G."/>
        </authorList>
    </citation>
    <scope>NUCLEOTIDE SEQUENCE [LARGE SCALE GENOMIC DNA]</scope>
    <source>
        <strain evidence="2 3">Jena</strain>
    </source>
</reference>
<dbReference type="AlphaFoldDB" id="A0A2P6NW96"/>
<dbReference type="Proteomes" id="UP000241769">
    <property type="component" value="Unassembled WGS sequence"/>
</dbReference>
<feature type="region of interest" description="Disordered" evidence="1">
    <location>
        <begin position="53"/>
        <end position="78"/>
    </location>
</feature>
<evidence type="ECO:0000313" key="3">
    <source>
        <dbReference type="Proteomes" id="UP000241769"/>
    </source>
</evidence>
<feature type="compositionally biased region" description="Basic and acidic residues" evidence="1">
    <location>
        <begin position="55"/>
        <end position="78"/>
    </location>
</feature>
<dbReference type="EMBL" id="MDYQ01000013">
    <property type="protein sequence ID" value="PRP88233.1"/>
    <property type="molecule type" value="Genomic_DNA"/>
</dbReference>
<sequence length="179" mass="20858">METESADDFLQKKAAIKRGISAAAGEETQLYESTLLRDLQIFESSVQKTKSTLEMLDRQEQEDRDLMQSKSREEESVKHKEEYEQLCATIETLPSRHREIQRMMQEEEMLEEKISLIFLFHLFLYSLDLLCGPQTEDKQNCNSAKVSSLWISGKEKRSLLGKIKVTLLRMTTTEQEEED</sequence>
<comment type="caution">
    <text evidence="2">The sequence shown here is derived from an EMBL/GenBank/DDBJ whole genome shotgun (WGS) entry which is preliminary data.</text>
</comment>
<gene>
    <name evidence="2" type="ORF">PROFUN_04056</name>
</gene>
<proteinExistence type="predicted"/>
<keyword evidence="3" id="KW-1185">Reference proteome</keyword>
<accession>A0A2P6NW96</accession>
<dbReference type="InParanoid" id="A0A2P6NW96"/>
<evidence type="ECO:0000313" key="2">
    <source>
        <dbReference type="EMBL" id="PRP88233.1"/>
    </source>
</evidence>
<dbReference type="OrthoDB" id="205166at2759"/>
<name>A0A2P6NW96_9EUKA</name>
<protein>
    <submittedName>
        <fullName evidence="2">Uncharacterized protein</fullName>
    </submittedName>
</protein>
<evidence type="ECO:0000256" key="1">
    <source>
        <dbReference type="SAM" id="MobiDB-lite"/>
    </source>
</evidence>
<organism evidence="2 3">
    <name type="scientific">Planoprotostelium fungivorum</name>
    <dbReference type="NCBI Taxonomy" id="1890364"/>
    <lineage>
        <taxon>Eukaryota</taxon>
        <taxon>Amoebozoa</taxon>
        <taxon>Evosea</taxon>
        <taxon>Variosea</taxon>
        <taxon>Cavosteliida</taxon>
        <taxon>Cavosteliaceae</taxon>
        <taxon>Planoprotostelium</taxon>
    </lineage>
</organism>